<evidence type="ECO:0000256" key="1">
    <source>
        <dbReference type="ARBA" id="ARBA00004479"/>
    </source>
</evidence>
<comment type="subcellular location">
    <subcellularLocation>
        <location evidence="1">Membrane</location>
        <topology evidence="1">Single-pass type I membrane protein</topology>
    </subcellularLocation>
</comment>
<evidence type="ECO:0000256" key="3">
    <source>
        <dbReference type="ARBA" id="ARBA00022692"/>
    </source>
</evidence>
<reference evidence="14" key="2">
    <citation type="submission" date="2025-09" db="UniProtKB">
        <authorList>
            <consortium name="Ensembl"/>
        </authorList>
    </citation>
    <scope>IDENTIFICATION</scope>
</reference>
<dbReference type="GO" id="GO:0032740">
    <property type="term" value="P:positive regulation of interleukin-17 production"/>
    <property type="evidence" value="ECO:0007669"/>
    <property type="project" value="Ensembl"/>
</dbReference>
<dbReference type="GO" id="GO:0072540">
    <property type="term" value="P:T-helper 17 cell lineage commitment"/>
    <property type="evidence" value="ECO:0007669"/>
    <property type="project" value="Ensembl"/>
</dbReference>
<dbReference type="FunFam" id="2.60.40.10:FF:000470">
    <property type="entry name" value="SLAM family member 7"/>
    <property type="match status" value="2"/>
</dbReference>
<name>A0A2K5NH45_CERAT</name>
<keyword evidence="3" id="KW-0812">Transmembrane</keyword>
<proteinExistence type="predicted"/>
<dbReference type="InterPro" id="IPR036179">
    <property type="entry name" value="Ig-like_dom_sf"/>
</dbReference>
<dbReference type="InterPro" id="IPR003599">
    <property type="entry name" value="Ig_sub"/>
</dbReference>
<dbReference type="GeneTree" id="ENSGT01030000234540"/>
<keyword evidence="10" id="KW-0325">Glycoprotein</keyword>
<feature type="domain" description="Ig-like" evidence="13">
    <location>
        <begin position="364"/>
        <end position="447"/>
    </location>
</feature>
<evidence type="ECO:0000313" key="15">
    <source>
        <dbReference type="Proteomes" id="UP000233060"/>
    </source>
</evidence>
<evidence type="ECO:0000256" key="10">
    <source>
        <dbReference type="ARBA" id="ARBA00023180"/>
    </source>
</evidence>
<reference evidence="14" key="1">
    <citation type="submission" date="2025-08" db="UniProtKB">
        <authorList>
            <consortium name="Ensembl"/>
        </authorList>
    </citation>
    <scope>IDENTIFICATION</scope>
</reference>
<feature type="compositionally biased region" description="Basic and acidic residues" evidence="12">
    <location>
        <begin position="519"/>
        <end position="528"/>
    </location>
</feature>
<feature type="region of interest" description="Disordered" evidence="12">
    <location>
        <begin position="605"/>
        <end position="627"/>
    </location>
</feature>
<keyword evidence="8" id="KW-0472">Membrane</keyword>
<dbReference type="Bgee" id="ENSCATG00000041196">
    <property type="expression patterns" value="Expressed in thymus and 5 other cell types or tissues"/>
</dbReference>
<dbReference type="PROSITE" id="PS50835">
    <property type="entry name" value="IG_LIKE"/>
    <property type="match status" value="2"/>
</dbReference>
<dbReference type="SUPFAM" id="SSF48726">
    <property type="entry name" value="Immunoglobulin"/>
    <property type="match status" value="4"/>
</dbReference>
<keyword evidence="5" id="KW-0391">Immunity</keyword>
<evidence type="ECO:0000259" key="13">
    <source>
        <dbReference type="PROSITE" id="PS50835"/>
    </source>
</evidence>
<feature type="region of interest" description="Disordered" evidence="12">
    <location>
        <begin position="490"/>
        <end position="528"/>
    </location>
</feature>
<feature type="compositionally biased region" description="Low complexity" evidence="12">
    <location>
        <begin position="500"/>
        <end position="509"/>
    </location>
</feature>
<dbReference type="PANTHER" id="PTHR12080:SF114">
    <property type="entry name" value="T-LYMPHOCYTE SURFACE ANTIGEN LY-9"/>
    <property type="match status" value="1"/>
</dbReference>
<keyword evidence="15" id="KW-1185">Reference proteome</keyword>
<evidence type="ECO:0000256" key="12">
    <source>
        <dbReference type="SAM" id="MobiDB-lite"/>
    </source>
</evidence>
<evidence type="ECO:0000313" key="14">
    <source>
        <dbReference type="Ensembl" id="ENSCATP00000036847.1"/>
    </source>
</evidence>
<keyword evidence="11" id="KW-0393">Immunoglobulin domain</keyword>
<keyword evidence="7" id="KW-1064">Adaptive immunity</keyword>
<gene>
    <name evidence="14" type="primary">LY9</name>
</gene>
<evidence type="ECO:0000256" key="11">
    <source>
        <dbReference type="ARBA" id="ARBA00023319"/>
    </source>
</evidence>
<keyword evidence="2" id="KW-0399">Innate immunity</keyword>
<dbReference type="Ensembl" id="ENSCATT00000061142.1">
    <property type="protein sequence ID" value="ENSCATP00000036847.1"/>
    <property type="gene ID" value="ENSCATG00000041196.1"/>
</dbReference>
<evidence type="ECO:0000256" key="2">
    <source>
        <dbReference type="ARBA" id="ARBA00022588"/>
    </source>
</evidence>
<dbReference type="InterPro" id="IPR007110">
    <property type="entry name" value="Ig-like_dom"/>
</dbReference>
<organism evidence="14 15">
    <name type="scientific">Cercocebus atys</name>
    <name type="common">Sooty mangabey</name>
    <name type="synonym">Cercocebus torquatus atys</name>
    <dbReference type="NCBI Taxonomy" id="9531"/>
    <lineage>
        <taxon>Eukaryota</taxon>
        <taxon>Metazoa</taxon>
        <taxon>Chordata</taxon>
        <taxon>Craniata</taxon>
        <taxon>Vertebrata</taxon>
        <taxon>Euteleostomi</taxon>
        <taxon>Mammalia</taxon>
        <taxon>Eutheria</taxon>
        <taxon>Euarchontoglires</taxon>
        <taxon>Primates</taxon>
        <taxon>Haplorrhini</taxon>
        <taxon>Catarrhini</taxon>
        <taxon>Cercopithecidae</taxon>
        <taxon>Cercopithecinae</taxon>
        <taxon>Cercocebus</taxon>
    </lineage>
</organism>
<keyword evidence="6" id="KW-1133">Transmembrane helix</keyword>
<evidence type="ECO:0000256" key="9">
    <source>
        <dbReference type="ARBA" id="ARBA00023157"/>
    </source>
</evidence>
<sequence>MVAPKSYTQDWAPGPFSSKPQRIQLQIFSSVLWTSLLFLLMGLRASGKDSAPTMVSGILGGSVTLPLNISVDTAIEHVIWIGPKKALAFARPKENVTFMAKSYQGQLNIARGSYSLSISNLTLNDAGSYKAQINQRNFEVTTEEEFTLFIYCEFQREPEVTMKSVKASENFSCNITLMCSVKGAEKSVLYSWTPRDPHASESNGGSILTISRMPCEPDLPYTCIAQNLVSQTSSHPVHVGQFCTDPGASRGGKTGETVVGVLGEPVTLPLALPACRHTEKVVWLFNTSVISKERDEAATADPLIKSRDPYKNRVWVSSQDCSLKISQLKIEDASPYRAYVCSEASRVTSMTHVTLLIYRRLVKPKITWRLRHSKDGICRVSLTCSVKDGGNAVMYTWTPLQKGAVVSQGESHLNVSWRSGENHPNLTCTASNPVSNSSHQFLSENICPGTCPRSHQGSRKKVRPAQGVPEPTAGHMLYSVLSQEYEKLDTPLRPARQRPRPASDSSSDSNITTEEDADRPEVHKPINGRDEVYDQVTQEGAGHDPAPKGQADYDPITPYVTEVESVVGENTMYAQVFFNLQGKTPVSQIEESSATIFCSIQKPQTVVPPPQQNDLEIPESPTYENFT</sequence>
<evidence type="ECO:0000256" key="5">
    <source>
        <dbReference type="ARBA" id="ARBA00022859"/>
    </source>
</evidence>
<dbReference type="GO" id="GO:0045087">
    <property type="term" value="P:innate immune response"/>
    <property type="evidence" value="ECO:0007669"/>
    <property type="project" value="UniProtKB-KW"/>
</dbReference>
<dbReference type="GO" id="GO:0009897">
    <property type="term" value="C:external side of plasma membrane"/>
    <property type="evidence" value="ECO:0007669"/>
    <property type="project" value="TreeGrafter"/>
</dbReference>
<protein>
    <submittedName>
        <fullName evidence="14">Lymphocyte antigen 9</fullName>
    </submittedName>
</protein>
<dbReference type="InterPro" id="IPR013783">
    <property type="entry name" value="Ig-like_fold"/>
</dbReference>
<dbReference type="PANTHER" id="PTHR12080">
    <property type="entry name" value="SIGNALING LYMPHOCYTIC ACTIVATION MOLECULE"/>
    <property type="match status" value="1"/>
</dbReference>
<dbReference type="FunFam" id="2.60.40.10:FF:000820">
    <property type="entry name" value="SLAM family member 7"/>
    <property type="match status" value="2"/>
</dbReference>
<feature type="domain" description="Ig-like" evidence="13">
    <location>
        <begin position="158"/>
        <end position="234"/>
    </location>
</feature>
<dbReference type="AlphaFoldDB" id="A0A2K5NH45"/>
<accession>A0A2K5NH45</accession>
<evidence type="ECO:0000256" key="7">
    <source>
        <dbReference type="ARBA" id="ARBA00023130"/>
    </source>
</evidence>
<dbReference type="InterPro" id="IPR015631">
    <property type="entry name" value="CD2/SLAM_rcpt"/>
</dbReference>
<keyword evidence="4" id="KW-0732">Signal</keyword>
<evidence type="ECO:0000256" key="4">
    <source>
        <dbReference type="ARBA" id="ARBA00022729"/>
    </source>
</evidence>
<dbReference type="SMART" id="SM00409">
    <property type="entry name" value="IG"/>
    <property type="match status" value="2"/>
</dbReference>
<feature type="region of interest" description="Disordered" evidence="12">
    <location>
        <begin position="452"/>
        <end position="473"/>
    </location>
</feature>
<dbReference type="STRING" id="9531.ENSCATP00000036847"/>
<dbReference type="Pfam" id="PF07686">
    <property type="entry name" value="V-set"/>
    <property type="match status" value="1"/>
</dbReference>
<keyword evidence="9" id="KW-1015">Disulfide bond</keyword>
<dbReference type="Gene3D" id="2.60.40.10">
    <property type="entry name" value="Immunoglobulins"/>
    <property type="match status" value="4"/>
</dbReference>
<dbReference type="InterPro" id="IPR013106">
    <property type="entry name" value="Ig_V-set"/>
</dbReference>
<dbReference type="CDD" id="cd16842">
    <property type="entry name" value="Ig_SLAM-like_N"/>
    <property type="match status" value="1"/>
</dbReference>
<dbReference type="OMA" id="IEHITWS"/>
<dbReference type="Proteomes" id="UP000233060">
    <property type="component" value="Unassembled WGS sequence"/>
</dbReference>
<evidence type="ECO:0000256" key="6">
    <source>
        <dbReference type="ARBA" id="ARBA00022989"/>
    </source>
</evidence>
<evidence type="ECO:0000256" key="8">
    <source>
        <dbReference type="ARBA" id="ARBA00023136"/>
    </source>
</evidence>